<evidence type="ECO:0000256" key="9">
    <source>
        <dbReference type="ARBA" id="ARBA00023288"/>
    </source>
</evidence>
<dbReference type="AlphaFoldDB" id="A0A1E4TGB3"/>
<reference evidence="13" key="1">
    <citation type="submission" date="2016-02" db="EMBL/GenBank/DDBJ databases">
        <title>Comparative genomics of biotechnologically important yeasts.</title>
        <authorList>
            <consortium name="DOE Joint Genome Institute"/>
            <person name="Riley R."/>
            <person name="Haridas S."/>
            <person name="Wolfe K.H."/>
            <person name="Lopes M.R."/>
            <person name="Hittinger C.T."/>
            <person name="Goker M."/>
            <person name="Salamov A."/>
            <person name="Wisecaver J."/>
            <person name="Long T.M."/>
            <person name="Aerts A.L."/>
            <person name="Barry K."/>
            <person name="Choi C."/>
            <person name="Clum A."/>
            <person name="Coughlan A.Y."/>
            <person name="Deshpande S."/>
            <person name="Douglass A.P."/>
            <person name="Hanson S.J."/>
            <person name="Klenk H.-P."/>
            <person name="Labutti K."/>
            <person name="Lapidus A."/>
            <person name="Lindquist E."/>
            <person name="Lipzen A."/>
            <person name="Meier-Kolthoff J.P."/>
            <person name="Ohm R.A."/>
            <person name="Otillar R.P."/>
            <person name="Pangilinan J."/>
            <person name="Peng Y."/>
            <person name="Rokas A."/>
            <person name="Rosa C.A."/>
            <person name="Scheuner C."/>
            <person name="Sibirny A.A."/>
            <person name="Slot J.C."/>
            <person name="Stielow J.B."/>
            <person name="Sun H."/>
            <person name="Kurtzman C.P."/>
            <person name="Blackwell M."/>
            <person name="Jeffries T.W."/>
            <person name="Grigoriev I.V."/>
        </authorList>
    </citation>
    <scope>NUCLEOTIDE SEQUENCE [LARGE SCALE GENOMIC DNA]</scope>
    <source>
        <strain evidence="13">NRRL Y-17796</strain>
    </source>
</reference>
<dbReference type="GO" id="GO:0071970">
    <property type="term" value="P:fungal-type cell wall (1-&gt;3)-beta-D-glucan biosynthetic process"/>
    <property type="evidence" value="ECO:0007669"/>
    <property type="project" value="TreeGrafter"/>
</dbReference>
<dbReference type="Pfam" id="PF03198">
    <property type="entry name" value="Glyco_hydro_72"/>
    <property type="match status" value="1"/>
</dbReference>
<evidence type="ECO:0000313" key="13">
    <source>
        <dbReference type="Proteomes" id="UP000095023"/>
    </source>
</evidence>
<accession>A0A1E4TGB3</accession>
<keyword evidence="12" id="KW-0378">Hydrolase</keyword>
<evidence type="ECO:0000256" key="6">
    <source>
        <dbReference type="ARBA" id="ARBA00022729"/>
    </source>
</evidence>
<feature type="non-terminal residue" evidence="12">
    <location>
        <position position="319"/>
    </location>
</feature>
<keyword evidence="6 11" id="KW-0732">Signal</keyword>
<dbReference type="PANTHER" id="PTHR31468:SF5">
    <property type="entry name" value="1,3-BETA-GLUCANOSYLTRANSFERASE GAS5"/>
    <property type="match status" value="1"/>
</dbReference>
<feature type="chain" id="PRO_5012995107" description="1,3-beta-glucanosyltransferase" evidence="11">
    <location>
        <begin position="16"/>
        <end position="319"/>
    </location>
</feature>
<dbReference type="EMBL" id="KV453842">
    <property type="protein sequence ID" value="ODV90786.1"/>
    <property type="molecule type" value="Genomic_DNA"/>
</dbReference>
<keyword evidence="9 10" id="KW-0449">Lipoprotein</keyword>
<dbReference type="GO" id="GO:0098552">
    <property type="term" value="C:side of membrane"/>
    <property type="evidence" value="ECO:0007669"/>
    <property type="project" value="UniProtKB-KW"/>
</dbReference>
<organism evidence="12 13">
    <name type="scientific">Tortispora caseinolytica NRRL Y-17796</name>
    <dbReference type="NCBI Taxonomy" id="767744"/>
    <lineage>
        <taxon>Eukaryota</taxon>
        <taxon>Fungi</taxon>
        <taxon>Dikarya</taxon>
        <taxon>Ascomycota</taxon>
        <taxon>Saccharomycotina</taxon>
        <taxon>Trigonopsidomycetes</taxon>
        <taxon>Trigonopsidales</taxon>
        <taxon>Trigonopsidaceae</taxon>
        <taxon>Tortispora</taxon>
    </lineage>
</organism>
<keyword evidence="13" id="KW-1185">Reference proteome</keyword>
<keyword evidence="8" id="KW-0325">Glycoprotein</keyword>
<sequence>MILLPQLLACTAVSAFIVREGNFFSDSKTGGTVTFKGVVYSPGGPPTLSSPHDPLANSDACKRDVQTLQFLGINLIRVDYFDPYLDHAVCMNLLKEAGIQVLVDISPMVKSPTKSKSALYTKSYLKYMFESIEELAQYSNVMGVLAESRDLIDSLDASTIKALIRDLKHYIFQNIKQKILVGFSASIMQPNSLDLIRYFECGEDFDTVDFVILQNDRECVDQDTYKARFDDLRKPLSGFTVPIMLGNIGCDSFVPQTFIDLAVGCNTKEPFFAGAIAFQYSREINGRGLVDIDHETSDVTLHKDFYNLLQRFQQFSLPK</sequence>
<comment type="function">
    <text evidence="10">Splits internally a 1,3-beta-glucan molecule and transfers the newly generated reducing end (the donor) to the non-reducing end of another 1,3-beta-glucan molecule (the acceptor) forming a 1,3-beta linkage, resulting in the elongation of 1,3-beta-glucan chains in the cell wall.</text>
</comment>
<dbReference type="InterPro" id="IPR017853">
    <property type="entry name" value="GH"/>
</dbReference>
<evidence type="ECO:0000256" key="11">
    <source>
        <dbReference type="SAM" id="SignalP"/>
    </source>
</evidence>
<evidence type="ECO:0000256" key="10">
    <source>
        <dbReference type="RuleBase" id="RU361209"/>
    </source>
</evidence>
<keyword evidence="7 10" id="KW-0472">Membrane</keyword>
<evidence type="ECO:0000313" key="12">
    <source>
        <dbReference type="EMBL" id="ODV90786.1"/>
    </source>
</evidence>
<comment type="subcellular location">
    <subcellularLocation>
        <location evidence="1">Cell envelope</location>
    </subcellularLocation>
    <subcellularLocation>
        <location evidence="10">Cell membrane</location>
        <topology evidence="10">Lipid-anchor</topology>
        <topology evidence="10">GPI-anchor</topology>
    </subcellularLocation>
    <subcellularLocation>
        <location evidence="2">Membrane</location>
        <topology evidence="2">Lipid-anchor</topology>
        <topology evidence="2">GPI-anchor</topology>
    </subcellularLocation>
</comment>
<evidence type="ECO:0000256" key="7">
    <source>
        <dbReference type="ARBA" id="ARBA00023136"/>
    </source>
</evidence>
<keyword evidence="4 10" id="KW-0336">GPI-anchor</keyword>
<dbReference type="Gene3D" id="3.20.20.80">
    <property type="entry name" value="Glycosidases"/>
    <property type="match status" value="1"/>
</dbReference>
<protein>
    <recommendedName>
        <fullName evidence="10">1,3-beta-glucanosyltransferase</fullName>
        <ecNumber evidence="10">2.4.1.-</ecNumber>
    </recommendedName>
</protein>
<dbReference type="PANTHER" id="PTHR31468">
    <property type="entry name" value="1,3-BETA-GLUCANOSYLTRANSFERASE GAS1"/>
    <property type="match status" value="1"/>
</dbReference>
<evidence type="ECO:0000256" key="4">
    <source>
        <dbReference type="ARBA" id="ARBA00022622"/>
    </source>
</evidence>
<evidence type="ECO:0000256" key="3">
    <source>
        <dbReference type="ARBA" id="ARBA00007528"/>
    </source>
</evidence>
<evidence type="ECO:0000256" key="2">
    <source>
        <dbReference type="ARBA" id="ARBA00004589"/>
    </source>
</evidence>
<proteinExistence type="inferred from homology"/>
<comment type="similarity">
    <text evidence="3 10">Belongs to the glycosyl hydrolase 72 family.</text>
</comment>
<feature type="signal peptide" evidence="11">
    <location>
        <begin position="1"/>
        <end position="15"/>
    </location>
</feature>
<evidence type="ECO:0000256" key="1">
    <source>
        <dbReference type="ARBA" id="ARBA00004196"/>
    </source>
</evidence>
<name>A0A1E4TGB3_9ASCO</name>
<dbReference type="GO" id="GO:0031505">
    <property type="term" value="P:fungal-type cell wall organization"/>
    <property type="evidence" value="ECO:0007669"/>
    <property type="project" value="TreeGrafter"/>
</dbReference>
<dbReference type="SUPFAM" id="SSF51445">
    <property type="entry name" value="(Trans)glycosidases"/>
    <property type="match status" value="1"/>
</dbReference>
<dbReference type="OrthoDB" id="5372413at2759"/>
<gene>
    <name evidence="12" type="ORF">CANCADRAFT_25698</name>
</gene>
<dbReference type="EC" id="2.4.1.-" evidence="10"/>
<keyword evidence="5 10" id="KW-0808">Transferase</keyword>
<dbReference type="Proteomes" id="UP000095023">
    <property type="component" value="Unassembled WGS sequence"/>
</dbReference>
<dbReference type="GO" id="GO:0016787">
    <property type="term" value="F:hydrolase activity"/>
    <property type="evidence" value="ECO:0007669"/>
    <property type="project" value="UniProtKB-KW"/>
</dbReference>
<dbReference type="GO" id="GO:0042124">
    <property type="term" value="F:1,3-beta-glucanosyltransferase activity"/>
    <property type="evidence" value="ECO:0007669"/>
    <property type="project" value="TreeGrafter"/>
</dbReference>
<evidence type="ECO:0000256" key="5">
    <source>
        <dbReference type="ARBA" id="ARBA00022679"/>
    </source>
</evidence>
<dbReference type="GO" id="GO:0005886">
    <property type="term" value="C:plasma membrane"/>
    <property type="evidence" value="ECO:0007669"/>
    <property type="project" value="UniProtKB-SubCell"/>
</dbReference>
<evidence type="ECO:0000256" key="8">
    <source>
        <dbReference type="ARBA" id="ARBA00023180"/>
    </source>
</evidence>
<dbReference type="InterPro" id="IPR004886">
    <property type="entry name" value="Glucanosyltransferase"/>
</dbReference>